<dbReference type="SUPFAM" id="SSF51430">
    <property type="entry name" value="NAD(P)-linked oxidoreductase"/>
    <property type="match status" value="1"/>
</dbReference>
<dbReference type="AlphaFoldDB" id="A0A1H6FVW0"/>
<dbReference type="InterPro" id="IPR018170">
    <property type="entry name" value="Aldo/ket_reductase_CS"/>
</dbReference>
<evidence type="ECO:0000256" key="1">
    <source>
        <dbReference type="ARBA" id="ARBA00007905"/>
    </source>
</evidence>
<dbReference type="PROSITE" id="PS00062">
    <property type="entry name" value="ALDOKETO_REDUCTASE_2"/>
    <property type="match status" value="1"/>
</dbReference>
<dbReference type="OrthoDB" id="275427at2157"/>
<dbReference type="Gene3D" id="3.20.20.100">
    <property type="entry name" value="NADP-dependent oxidoreductase domain"/>
    <property type="match status" value="1"/>
</dbReference>
<keyword evidence="2" id="KW-0521">NADP</keyword>
<evidence type="ECO:0000259" key="4">
    <source>
        <dbReference type="Pfam" id="PF00248"/>
    </source>
</evidence>
<protein>
    <submittedName>
        <fullName evidence="5">Aldo/keto reductase</fullName>
    </submittedName>
</protein>
<name>A0A1H6FVW0_9EURY</name>
<dbReference type="PIRSF" id="PIRSF000097">
    <property type="entry name" value="AKR"/>
    <property type="match status" value="1"/>
</dbReference>
<dbReference type="PANTHER" id="PTHR43827:SF3">
    <property type="entry name" value="NADP-DEPENDENT OXIDOREDUCTASE DOMAIN-CONTAINING PROTEIN"/>
    <property type="match status" value="1"/>
</dbReference>
<dbReference type="Pfam" id="PF00248">
    <property type="entry name" value="Aldo_ket_red"/>
    <property type="match status" value="1"/>
</dbReference>
<dbReference type="PANTHER" id="PTHR43827">
    <property type="entry name" value="2,5-DIKETO-D-GLUCONIC ACID REDUCTASE"/>
    <property type="match status" value="1"/>
</dbReference>
<accession>A0A1H6FVW0</accession>
<sequence>MGTNDADAVSPEQCPTTSGGMPMLGFGTWQHDDPTQCVESVTTALETGYRHIDTAQAYDNEESVGDGIDAADVDRDDIFLATKVWISNLAYDDVLETARASIDRLGVDALDMLYVHWPARTYDPEETLAAFSELYDEGLIENVGVSNFLPEQLEVAVDVCDAPILANQVELHPLLPQPTLRDTCADYDIDVVAYSPIARGEVFSQPELQAVAEKHGVSEAQVSLAWLREKGVTPIPKATSEDHIRDNWASLSLELDREDIDRIDSIEETARQVDPDFGPWN</sequence>
<keyword evidence="6" id="KW-1185">Reference proteome</keyword>
<keyword evidence="3" id="KW-0560">Oxidoreductase</keyword>
<comment type="similarity">
    <text evidence="1">Belongs to the aldo/keto reductase family.</text>
</comment>
<evidence type="ECO:0000256" key="2">
    <source>
        <dbReference type="ARBA" id="ARBA00022857"/>
    </source>
</evidence>
<dbReference type="Proteomes" id="UP000199112">
    <property type="component" value="Unassembled WGS sequence"/>
</dbReference>
<dbReference type="InterPro" id="IPR036812">
    <property type="entry name" value="NAD(P)_OxRdtase_dom_sf"/>
</dbReference>
<evidence type="ECO:0000313" key="5">
    <source>
        <dbReference type="EMBL" id="SEH14420.1"/>
    </source>
</evidence>
<evidence type="ECO:0000256" key="3">
    <source>
        <dbReference type="ARBA" id="ARBA00023002"/>
    </source>
</evidence>
<dbReference type="PRINTS" id="PR00069">
    <property type="entry name" value="ALDKETRDTASE"/>
</dbReference>
<dbReference type="GO" id="GO:0016616">
    <property type="term" value="F:oxidoreductase activity, acting on the CH-OH group of donors, NAD or NADP as acceptor"/>
    <property type="evidence" value="ECO:0007669"/>
    <property type="project" value="UniProtKB-ARBA"/>
</dbReference>
<organism evidence="5 6">
    <name type="scientific">Natronorubrum sediminis</name>
    <dbReference type="NCBI Taxonomy" id="640943"/>
    <lineage>
        <taxon>Archaea</taxon>
        <taxon>Methanobacteriati</taxon>
        <taxon>Methanobacteriota</taxon>
        <taxon>Stenosarchaea group</taxon>
        <taxon>Halobacteria</taxon>
        <taxon>Halobacteriales</taxon>
        <taxon>Natrialbaceae</taxon>
        <taxon>Natronorubrum</taxon>
    </lineage>
</organism>
<dbReference type="RefSeq" id="WP_090506559.1">
    <property type="nucleotide sequence ID" value="NZ_FNWL01000002.1"/>
</dbReference>
<dbReference type="InterPro" id="IPR023210">
    <property type="entry name" value="NADP_OxRdtase_dom"/>
</dbReference>
<gene>
    <name evidence="5" type="ORF">SAMN04487967_1593</name>
</gene>
<dbReference type="PROSITE" id="PS00798">
    <property type="entry name" value="ALDOKETO_REDUCTASE_1"/>
    <property type="match status" value="1"/>
</dbReference>
<dbReference type="InterPro" id="IPR020471">
    <property type="entry name" value="AKR"/>
</dbReference>
<evidence type="ECO:0000313" key="6">
    <source>
        <dbReference type="Proteomes" id="UP000199112"/>
    </source>
</evidence>
<proteinExistence type="inferred from homology"/>
<dbReference type="EMBL" id="FNWL01000002">
    <property type="protein sequence ID" value="SEH14420.1"/>
    <property type="molecule type" value="Genomic_DNA"/>
</dbReference>
<feature type="domain" description="NADP-dependent oxidoreductase" evidence="4">
    <location>
        <begin position="24"/>
        <end position="267"/>
    </location>
</feature>
<reference evidence="6" key="1">
    <citation type="submission" date="2016-10" db="EMBL/GenBank/DDBJ databases">
        <authorList>
            <person name="Varghese N."/>
            <person name="Submissions S."/>
        </authorList>
    </citation>
    <scope>NUCLEOTIDE SEQUENCE [LARGE SCALE GENOMIC DNA]</scope>
    <source>
        <strain evidence="6">CGMCC 1.8981</strain>
    </source>
</reference>